<comment type="caution">
    <text evidence="6">The sequence shown here is derived from an EMBL/GenBank/DDBJ whole genome shotgun (WGS) entry which is preliminary data.</text>
</comment>
<feature type="transmembrane region" description="Helical" evidence="5">
    <location>
        <begin position="108"/>
        <end position="128"/>
    </location>
</feature>
<keyword evidence="3 5" id="KW-1133">Transmembrane helix</keyword>
<dbReference type="Pfam" id="PF01925">
    <property type="entry name" value="TauE"/>
    <property type="match status" value="1"/>
</dbReference>
<name>A0A0W8FLF1_9ZZZZ</name>
<feature type="transmembrane region" description="Helical" evidence="5">
    <location>
        <begin position="199"/>
        <end position="220"/>
    </location>
</feature>
<sequence length="251" mass="26914">MLESICLAAVAMIMEFIDSSLGMMYGTVLSPLLILMGYDVKSVVPSILISQAIGGFVASYRHHKLKNANFQQGTIDHKVSVTIIWFGVFACVIGVFVSVSISPKVLNTYIAVLVIIIALMILAGKSLIMTSTKIYILGFISAFNKALSGGGFGPLVAGGQLVFKDRSEKGAIGSTDFAEAPICLLSFCLWLMINGLPPLNLMIPLCLGSMVGGFFGPMALSKIGSKDILKKSLGVLVLIEGLWVIYKVWLR</sequence>
<feature type="transmembrane region" description="Helical" evidence="5">
    <location>
        <begin position="42"/>
        <end position="60"/>
    </location>
</feature>
<dbReference type="InterPro" id="IPR051598">
    <property type="entry name" value="TSUP/Inactive_protease-like"/>
</dbReference>
<feature type="transmembrane region" description="Helical" evidence="5">
    <location>
        <begin position="7"/>
        <end position="36"/>
    </location>
</feature>
<evidence type="ECO:0008006" key="7">
    <source>
        <dbReference type="Google" id="ProtNLM"/>
    </source>
</evidence>
<accession>A0A0W8FLF1</accession>
<evidence type="ECO:0000256" key="4">
    <source>
        <dbReference type="ARBA" id="ARBA00023136"/>
    </source>
</evidence>
<keyword evidence="4 5" id="KW-0472">Membrane</keyword>
<dbReference type="InterPro" id="IPR002781">
    <property type="entry name" value="TM_pro_TauE-like"/>
</dbReference>
<feature type="transmembrane region" description="Helical" evidence="5">
    <location>
        <begin position="171"/>
        <end position="193"/>
    </location>
</feature>
<dbReference type="PANTHER" id="PTHR43701">
    <property type="entry name" value="MEMBRANE TRANSPORTER PROTEIN MJ0441-RELATED"/>
    <property type="match status" value="1"/>
</dbReference>
<dbReference type="GO" id="GO:0016020">
    <property type="term" value="C:membrane"/>
    <property type="evidence" value="ECO:0007669"/>
    <property type="project" value="UniProtKB-SubCell"/>
</dbReference>
<dbReference type="EMBL" id="LNQE01001036">
    <property type="protein sequence ID" value="KUG21636.1"/>
    <property type="molecule type" value="Genomic_DNA"/>
</dbReference>
<feature type="transmembrane region" description="Helical" evidence="5">
    <location>
        <begin position="81"/>
        <end position="102"/>
    </location>
</feature>
<keyword evidence="2 5" id="KW-0812">Transmembrane</keyword>
<dbReference type="AlphaFoldDB" id="A0A0W8FLF1"/>
<proteinExistence type="predicted"/>
<evidence type="ECO:0000256" key="2">
    <source>
        <dbReference type="ARBA" id="ARBA00022692"/>
    </source>
</evidence>
<evidence type="ECO:0000313" key="6">
    <source>
        <dbReference type="EMBL" id="KUG21636.1"/>
    </source>
</evidence>
<protein>
    <recommendedName>
        <fullName evidence="7">Membrane transporter protein</fullName>
    </recommendedName>
</protein>
<feature type="transmembrane region" description="Helical" evidence="5">
    <location>
        <begin position="232"/>
        <end position="249"/>
    </location>
</feature>
<evidence type="ECO:0000256" key="3">
    <source>
        <dbReference type="ARBA" id="ARBA00022989"/>
    </source>
</evidence>
<evidence type="ECO:0000256" key="5">
    <source>
        <dbReference type="SAM" id="Phobius"/>
    </source>
</evidence>
<evidence type="ECO:0000256" key="1">
    <source>
        <dbReference type="ARBA" id="ARBA00004141"/>
    </source>
</evidence>
<dbReference type="PANTHER" id="PTHR43701:SF12">
    <property type="entry name" value="MEMBRANE TRANSPORTER PROTEIN YTNM-RELATED"/>
    <property type="match status" value="1"/>
</dbReference>
<gene>
    <name evidence="6" type="ORF">ASZ90_008599</name>
</gene>
<comment type="subcellular location">
    <subcellularLocation>
        <location evidence="1">Membrane</location>
        <topology evidence="1">Multi-pass membrane protein</topology>
    </subcellularLocation>
</comment>
<organism evidence="6">
    <name type="scientific">hydrocarbon metagenome</name>
    <dbReference type="NCBI Taxonomy" id="938273"/>
    <lineage>
        <taxon>unclassified sequences</taxon>
        <taxon>metagenomes</taxon>
        <taxon>ecological metagenomes</taxon>
    </lineage>
</organism>
<reference evidence="6" key="1">
    <citation type="journal article" date="2015" name="Proc. Natl. Acad. Sci. U.S.A.">
        <title>Networks of energetic and metabolic interactions define dynamics in microbial communities.</title>
        <authorList>
            <person name="Embree M."/>
            <person name="Liu J.K."/>
            <person name="Al-Bassam M.M."/>
            <person name="Zengler K."/>
        </authorList>
    </citation>
    <scope>NUCLEOTIDE SEQUENCE</scope>
</reference>